<name>A0A0C3NE82_PISTI</name>
<dbReference type="EMBL" id="KN832114">
    <property type="protein sequence ID" value="KIN94090.1"/>
    <property type="molecule type" value="Genomic_DNA"/>
</dbReference>
<sequence length="548" mass="62303">MTINPADTHNPIAQVLAGEIIDLDRFDALAGPDSHQHATNIASNPYAAAKFFNFLIETMLETLLGITKRPSQACSDMGILRQLSGYFGVVEAQGRGTLHMHMLLWLAGTPDTAEMQCLLQTPTFHEKIWEYIRVNIHAHLDDVTEQDLKTMAQNTQLAYSRPPDPEQDDWDKCTHLLDEDVYVNERGNWKPKRTLGYINNYCPLILTNLRCNNDIKINTNGEDTKDVTFYVTTYATKKQKKSHNLSVLMASALAYHENDPWYEDIREQNQLLLYRCINVINREVELSGPQVVSYIMGYGDTFQSHCYAPLYTSVLFTAIRQMFPGLSTTTHRNAIGSVDDGGNEHGGENIQHSEGCTERDDESKMVTLHANKSSNVYTCSQLEDYVFRGPEMDKCGLLAFRDQKLNEATLFMCGRNTWTDILELTPIDMFFKLRVTTPYLKLQVHGFRKLTQAQDLKGDAATWDQEFHTFMAQMHPSHRRILSGIQFYYESRSACDTTSTEASTSASHNDRVLTDKPPLDDDGDDPMEESHILLTYADLIEFKCNQLS</sequence>
<dbReference type="HOGENOM" id="CLU_497061_0_0_1"/>
<accession>A0A0C3NE82</accession>
<dbReference type="Proteomes" id="UP000054217">
    <property type="component" value="Unassembled WGS sequence"/>
</dbReference>
<feature type="compositionally biased region" description="Basic and acidic residues" evidence="1">
    <location>
        <begin position="508"/>
        <end position="519"/>
    </location>
</feature>
<dbReference type="STRING" id="870435.A0A0C3NE82"/>
<evidence type="ECO:0000313" key="4">
    <source>
        <dbReference type="Proteomes" id="UP000054217"/>
    </source>
</evidence>
<organism evidence="3 4">
    <name type="scientific">Pisolithus tinctorius Marx 270</name>
    <dbReference type="NCBI Taxonomy" id="870435"/>
    <lineage>
        <taxon>Eukaryota</taxon>
        <taxon>Fungi</taxon>
        <taxon>Dikarya</taxon>
        <taxon>Basidiomycota</taxon>
        <taxon>Agaricomycotina</taxon>
        <taxon>Agaricomycetes</taxon>
        <taxon>Agaricomycetidae</taxon>
        <taxon>Boletales</taxon>
        <taxon>Sclerodermatineae</taxon>
        <taxon>Pisolithaceae</taxon>
        <taxon>Pisolithus</taxon>
    </lineage>
</organism>
<evidence type="ECO:0000313" key="3">
    <source>
        <dbReference type="EMBL" id="KIN94090.1"/>
    </source>
</evidence>
<reference evidence="3 4" key="1">
    <citation type="submission" date="2014-04" db="EMBL/GenBank/DDBJ databases">
        <authorList>
            <consortium name="DOE Joint Genome Institute"/>
            <person name="Kuo A."/>
            <person name="Kohler A."/>
            <person name="Costa M.D."/>
            <person name="Nagy L.G."/>
            <person name="Floudas D."/>
            <person name="Copeland A."/>
            <person name="Barry K.W."/>
            <person name="Cichocki N."/>
            <person name="Veneault-Fourrey C."/>
            <person name="LaButti K."/>
            <person name="Lindquist E.A."/>
            <person name="Lipzen A."/>
            <person name="Lundell T."/>
            <person name="Morin E."/>
            <person name="Murat C."/>
            <person name="Sun H."/>
            <person name="Tunlid A."/>
            <person name="Henrissat B."/>
            <person name="Grigoriev I.V."/>
            <person name="Hibbett D.S."/>
            <person name="Martin F."/>
            <person name="Nordberg H.P."/>
            <person name="Cantor M.N."/>
            <person name="Hua S.X."/>
        </authorList>
    </citation>
    <scope>NUCLEOTIDE SEQUENCE [LARGE SCALE GENOMIC DNA]</scope>
    <source>
        <strain evidence="3 4">Marx 270</strain>
    </source>
</reference>
<keyword evidence="4" id="KW-1185">Reference proteome</keyword>
<reference evidence="4" key="2">
    <citation type="submission" date="2015-01" db="EMBL/GenBank/DDBJ databases">
        <title>Evolutionary Origins and Diversification of the Mycorrhizal Mutualists.</title>
        <authorList>
            <consortium name="DOE Joint Genome Institute"/>
            <consortium name="Mycorrhizal Genomics Consortium"/>
            <person name="Kohler A."/>
            <person name="Kuo A."/>
            <person name="Nagy L.G."/>
            <person name="Floudas D."/>
            <person name="Copeland A."/>
            <person name="Barry K.W."/>
            <person name="Cichocki N."/>
            <person name="Veneault-Fourrey C."/>
            <person name="LaButti K."/>
            <person name="Lindquist E.A."/>
            <person name="Lipzen A."/>
            <person name="Lundell T."/>
            <person name="Morin E."/>
            <person name="Murat C."/>
            <person name="Riley R."/>
            <person name="Ohm R."/>
            <person name="Sun H."/>
            <person name="Tunlid A."/>
            <person name="Henrissat B."/>
            <person name="Grigoriev I.V."/>
            <person name="Hibbett D.S."/>
            <person name="Martin F."/>
        </authorList>
    </citation>
    <scope>NUCLEOTIDE SEQUENCE [LARGE SCALE GENOMIC DNA]</scope>
    <source>
        <strain evidence="4">Marx 270</strain>
    </source>
</reference>
<protein>
    <recommendedName>
        <fullName evidence="2">Helitron helicase-like domain-containing protein</fullName>
    </recommendedName>
</protein>
<dbReference type="Pfam" id="PF14214">
    <property type="entry name" value="Helitron_like_N"/>
    <property type="match status" value="1"/>
</dbReference>
<feature type="domain" description="Helitron helicase-like" evidence="2">
    <location>
        <begin position="1"/>
        <end position="104"/>
    </location>
</feature>
<dbReference type="InterPro" id="IPR025476">
    <property type="entry name" value="Helitron_helicase-like"/>
</dbReference>
<feature type="region of interest" description="Disordered" evidence="1">
    <location>
        <begin position="499"/>
        <end position="527"/>
    </location>
</feature>
<gene>
    <name evidence="3" type="ORF">M404DRAFT_35391</name>
</gene>
<dbReference type="InParanoid" id="A0A0C3NE82"/>
<proteinExistence type="predicted"/>
<feature type="region of interest" description="Disordered" evidence="1">
    <location>
        <begin position="339"/>
        <end position="358"/>
    </location>
</feature>
<evidence type="ECO:0000259" key="2">
    <source>
        <dbReference type="Pfam" id="PF14214"/>
    </source>
</evidence>
<dbReference type="AlphaFoldDB" id="A0A0C3NE82"/>
<evidence type="ECO:0000256" key="1">
    <source>
        <dbReference type="SAM" id="MobiDB-lite"/>
    </source>
</evidence>
<dbReference type="OrthoDB" id="3054702at2759"/>